<dbReference type="Pfam" id="PF00651">
    <property type="entry name" value="BTB"/>
    <property type="match status" value="1"/>
</dbReference>
<comment type="pathway">
    <text evidence="1">Protein modification; protein ubiquitination.</text>
</comment>
<dbReference type="AlphaFoldDB" id="A0A250XLX2"/>
<evidence type="ECO:0000259" key="2">
    <source>
        <dbReference type="PROSITE" id="PS50097"/>
    </source>
</evidence>
<gene>
    <name evidence="3" type="ORF">CEUSTIGMA_g11353.t1</name>
</gene>
<dbReference type="Pfam" id="PF07707">
    <property type="entry name" value="BACK"/>
    <property type="match status" value="1"/>
</dbReference>
<feature type="domain" description="BTB" evidence="2">
    <location>
        <begin position="38"/>
        <end position="180"/>
    </location>
</feature>
<evidence type="ECO:0000313" key="3">
    <source>
        <dbReference type="EMBL" id="GAX83929.1"/>
    </source>
</evidence>
<evidence type="ECO:0000313" key="4">
    <source>
        <dbReference type="Proteomes" id="UP000232323"/>
    </source>
</evidence>
<dbReference type="PANTHER" id="PTHR46336">
    <property type="entry name" value="OS02G0260700 PROTEIN"/>
    <property type="match status" value="1"/>
</dbReference>
<proteinExistence type="predicted"/>
<dbReference type="InterPro" id="IPR011705">
    <property type="entry name" value="BACK"/>
</dbReference>
<comment type="caution">
    <text evidence="3">The sequence shown here is derived from an EMBL/GenBank/DDBJ whole genome shotgun (WGS) entry which is preliminary data.</text>
</comment>
<reference evidence="3 4" key="1">
    <citation type="submission" date="2017-08" db="EMBL/GenBank/DDBJ databases">
        <title>Acidophilic green algal genome provides insights into adaptation to an acidic environment.</title>
        <authorList>
            <person name="Hirooka S."/>
            <person name="Hirose Y."/>
            <person name="Kanesaki Y."/>
            <person name="Higuchi S."/>
            <person name="Fujiwara T."/>
            <person name="Onuma R."/>
            <person name="Era A."/>
            <person name="Ohbayashi R."/>
            <person name="Uzuka A."/>
            <person name="Nozaki H."/>
            <person name="Yoshikawa H."/>
            <person name="Miyagishima S.Y."/>
        </authorList>
    </citation>
    <scope>NUCLEOTIDE SEQUENCE [LARGE SCALE GENOMIC DNA]</scope>
    <source>
        <strain evidence="3 4">NIES-2499</strain>
    </source>
</reference>
<dbReference type="InterPro" id="IPR011333">
    <property type="entry name" value="SKP1/BTB/POZ_sf"/>
</dbReference>
<protein>
    <recommendedName>
        <fullName evidence="2">BTB domain-containing protein</fullName>
    </recommendedName>
</protein>
<name>A0A250XLX2_9CHLO</name>
<dbReference type="SUPFAM" id="SSF54695">
    <property type="entry name" value="POZ domain"/>
    <property type="match status" value="1"/>
</dbReference>
<sequence>MDLSAFYNQDLHSDVVLVLRTMAGDQPSLKRLRSNSNCDTAVISSTDTSMPAHGIVLANASQYFRARLSSEWQANQLSEVHEEPSAVNPASAVRQKKESEHNAVKMATALPATGLTILRDSRAQRTNTAGLIESSQEVSSLTASLSSNKRVLIEHVEEEEVSAVKAVIKSMYTGKLDKEVIKSPLQLLNCFLAASRFVVPHCIEQCSEAFKALPPKSFTTELLIKIYSLPPFEAESPQNIHLFQKAKQDLLAWFGDIPKLLRQRLMACPPCPTLLEQFKMLPYAAIHQWLQSDELVVHSENCVLTLLSVWVGRGDSGKNCINSQLTDLLKGIRVLQLTPSYLSLIPHISWLSSVLCLSSELVSALQRVQYQRLCLTHCQKTPHFQANHVLPDPTWYNDYKDIHIPRVSWLHPRRCGILKQLDKDRQLSWSLGAEELDSLYKGDISSLCSPQSMYCSGYFFSVLLKGSISSTVVVSYSLSILRPHDQDPVSGVLDRVMTGSHVEGFGCGWDDFLERTAPSFEELIAPLLVHGKLVIEAHVPDVL</sequence>
<evidence type="ECO:0000256" key="1">
    <source>
        <dbReference type="ARBA" id="ARBA00004906"/>
    </source>
</evidence>
<organism evidence="3 4">
    <name type="scientific">Chlamydomonas eustigma</name>
    <dbReference type="NCBI Taxonomy" id="1157962"/>
    <lineage>
        <taxon>Eukaryota</taxon>
        <taxon>Viridiplantae</taxon>
        <taxon>Chlorophyta</taxon>
        <taxon>core chlorophytes</taxon>
        <taxon>Chlorophyceae</taxon>
        <taxon>CS clade</taxon>
        <taxon>Chlamydomonadales</taxon>
        <taxon>Chlamydomonadaceae</taxon>
        <taxon>Chlamydomonas</taxon>
    </lineage>
</organism>
<dbReference type="Proteomes" id="UP000232323">
    <property type="component" value="Unassembled WGS sequence"/>
</dbReference>
<accession>A0A250XLX2</accession>
<dbReference type="InterPro" id="IPR000210">
    <property type="entry name" value="BTB/POZ_dom"/>
</dbReference>
<dbReference type="PANTHER" id="PTHR46336:SF3">
    <property type="entry name" value="BTB_POZ DOMAIN-CONTAINING PROTEIN POB1"/>
    <property type="match status" value="1"/>
</dbReference>
<dbReference type="EMBL" id="BEGY01000111">
    <property type="protein sequence ID" value="GAX83929.1"/>
    <property type="molecule type" value="Genomic_DNA"/>
</dbReference>
<dbReference type="Gene3D" id="3.30.710.10">
    <property type="entry name" value="Potassium Channel Kv1.1, Chain A"/>
    <property type="match status" value="1"/>
</dbReference>
<dbReference type="OrthoDB" id="538345at2759"/>
<dbReference type="Gene3D" id="1.25.40.420">
    <property type="match status" value="1"/>
</dbReference>
<keyword evidence="4" id="KW-1185">Reference proteome</keyword>
<dbReference type="InterPro" id="IPR045890">
    <property type="entry name" value="POB1-like"/>
</dbReference>
<dbReference type="PROSITE" id="PS50097">
    <property type="entry name" value="BTB"/>
    <property type="match status" value="1"/>
</dbReference>
<dbReference type="STRING" id="1157962.A0A250XLX2"/>